<reference evidence="2" key="2">
    <citation type="submission" date="2021-04" db="EMBL/GenBank/DDBJ databases">
        <authorList>
            <person name="Gilroy R."/>
        </authorList>
    </citation>
    <scope>NUCLEOTIDE SEQUENCE</scope>
    <source>
        <strain evidence="2">ChiHjej12B11-14209</strain>
    </source>
</reference>
<evidence type="ECO:0008006" key="4">
    <source>
        <dbReference type="Google" id="ProtNLM"/>
    </source>
</evidence>
<organism evidence="2 3">
    <name type="scientific">Candidatus Olsenella pullistercoris</name>
    <dbReference type="NCBI Taxonomy" id="2838712"/>
    <lineage>
        <taxon>Bacteria</taxon>
        <taxon>Bacillati</taxon>
        <taxon>Actinomycetota</taxon>
        <taxon>Coriobacteriia</taxon>
        <taxon>Coriobacteriales</taxon>
        <taxon>Atopobiaceae</taxon>
        <taxon>Olsenella</taxon>
    </lineage>
</organism>
<gene>
    <name evidence="2" type="ORF">IAA19_06165</name>
</gene>
<name>A0A9D2EYZ9_9ACTN</name>
<dbReference type="Proteomes" id="UP000824062">
    <property type="component" value="Unassembled WGS sequence"/>
</dbReference>
<evidence type="ECO:0000313" key="2">
    <source>
        <dbReference type="EMBL" id="HIZ46588.1"/>
    </source>
</evidence>
<comment type="caution">
    <text evidence="2">The sequence shown here is derived from an EMBL/GenBank/DDBJ whole genome shotgun (WGS) entry which is preliminary data.</text>
</comment>
<feature type="transmembrane region" description="Helical" evidence="1">
    <location>
        <begin position="56"/>
        <end position="77"/>
    </location>
</feature>
<feature type="transmembrane region" description="Helical" evidence="1">
    <location>
        <begin position="172"/>
        <end position="194"/>
    </location>
</feature>
<proteinExistence type="predicted"/>
<keyword evidence="1" id="KW-1133">Transmembrane helix</keyword>
<sequence length="264" mass="27149">MIALLRSDAYRVLRSRWFWAFVVAMAILTFAPALLMRWTSMGPTSFDRLIGSGVSLGGVEILSACMAAAVGTGAGGFDRTALSALGRRARTVWYAEKCVFVALLSLAAVTYALALGLLALPVSGVPVLSVEPAWQVAVWLGCMWLCCAVYATLTMAVGLLTRSQTVTIGFALLASTGILEGGALLGIDILAFLAGGEFLSVSSVASPWVPAGIVSALASGAPEALSLQNSTGVAPALRTLVVCVPVVLATTAASALALSRRDVA</sequence>
<feature type="transmembrane region" description="Helical" evidence="1">
    <location>
        <begin position="136"/>
        <end position="160"/>
    </location>
</feature>
<dbReference type="EMBL" id="DXBM01000050">
    <property type="protein sequence ID" value="HIZ46588.1"/>
    <property type="molecule type" value="Genomic_DNA"/>
</dbReference>
<evidence type="ECO:0000256" key="1">
    <source>
        <dbReference type="SAM" id="Phobius"/>
    </source>
</evidence>
<evidence type="ECO:0000313" key="3">
    <source>
        <dbReference type="Proteomes" id="UP000824062"/>
    </source>
</evidence>
<protein>
    <recommendedName>
        <fullName evidence="4">ABC-2 family transporter protein</fullName>
    </recommendedName>
</protein>
<keyword evidence="1" id="KW-0812">Transmembrane</keyword>
<dbReference type="AlphaFoldDB" id="A0A9D2EYZ9"/>
<keyword evidence="1" id="KW-0472">Membrane</keyword>
<accession>A0A9D2EYZ9</accession>
<feature type="transmembrane region" description="Helical" evidence="1">
    <location>
        <begin position="17"/>
        <end position="36"/>
    </location>
</feature>
<feature type="transmembrane region" description="Helical" evidence="1">
    <location>
        <begin position="236"/>
        <end position="258"/>
    </location>
</feature>
<reference evidence="2" key="1">
    <citation type="journal article" date="2021" name="PeerJ">
        <title>Extensive microbial diversity within the chicken gut microbiome revealed by metagenomics and culture.</title>
        <authorList>
            <person name="Gilroy R."/>
            <person name="Ravi A."/>
            <person name="Getino M."/>
            <person name="Pursley I."/>
            <person name="Horton D.L."/>
            <person name="Alikhan N.F."/>
            <person name="Baker D."/>
            <person name="Gharbi K."/>
            <person name="Hall N."/>
            <person name="Watson M."/>
            <person name="Adriaenssens E.M."/>
            <person name="Foster-Nyarko E."/>
            <person name="Jarju S."/>
            <person name="Secka A."/>
            <person name="Antonio M."/>
            <person name="Oren A."/>
            <person name="Chaudhuri R.R."/>
            <person name="La Ragione R."/>
            <person name="Hildebrand F."/>
            <person name="Pallen M.J."/>
        </authorList>
    </citation>
    <scope>NUCLEOTIDE SEQUENCE</scope>
    <source>
        <strain evidence="2">ChiHjej12B11-14209</strain>
    </source>
</reference>
<feature type="transmembrane region" description="Helical" evidence="1">
    <location>
        <begin position="98"/>
        <end position="124"/>
    </location>
</feature>